<accession>A4A5T5</accession>
<reference evidence="2 3" key="1">
    <citation type="journal article" date="2007" name="Proc. Natl. Acad. Sci. U.S.A.">
        <title>Characterization of a marine gammaproteobacterium capable of aerobic anoxygenic photosynthesis.</title>
        <authorList>
            <person name="Fuchs B.M."/>
            <person name="Spring S."/>
            <person name="Teeling H."/>
            <person name="Quast C."/>
            <person name="Wulf J."/>
            <person name="Schattenhofer M."/>
            <person name="Yan S."/>
            <person name="Ferriera S."/>
            <person name="Johnson J."/>
            <person name="Glockner F.O."/>
            <person name="Amann R."/>
        </authorList>
    </citation>
    <scope>NUCLEOTIDE SEQUENCE [LARGE SCALE GENOMIC DNA]</scope>
    <source>
        <strain evidence="2">KT71</strain>
    </source>
</reference>
<dbReference type="RefSeq" id="WP_008292451.1">
    <property type="nucleotide sequence ID" value="NZ_CM002299.1"/>
</dbReference>
<organism evidence="2 3">
    <name type="scientific">Congregibacter litoralis KT71</name>
    <dbReference type="NCBI Taxonomy" id="314285"/>
    <lineage>
        <taxon>Bacteria</taxon>
        <taxon>Pseudomonadati</taxon>
        <taxon>Pseudomonadota</taxon>
        <taxon>Gammaproteobacteria</taxon>
        <taxon>Cellvibrionales</taxon>
        <taxon>Halieaceae</taxon>
        <taxon>Congregibacter</taxon>
    </lineage>
</organism>
<comment type="caution">
    <text evidence="2">The sequence shown here is derived from an EMBL/GenBank/DDBJ whole genome shotgun (WGS) entry which is preliminary data.</text>
</comment>
<gene>
    <name evidence="2" type="ORF">KT71_00355</name>
</gene>
<dbReference type="Proteomes" id="UP000019205">
    <property type="component" value="Chromosome"/>
</dbReference>
<protein>
    <submittedName>
        <fullName evidence="2">Uncharacterized protein</fullName>
    </submittedName>
</protein>
<keyword evidence="1" id="KW-0472">Membrane</keyword>
<dbReference type="AlphaFoldDB" id="A4A5T5"/>
<reference evidence="2 3" key="2">
    <citation type="journal article" date="2009" name="PLoS ONE">
        <title>The photosynthetic apparatus and its regulation in the aerobic gammaproteobacterium Congregibacter litoralis gen. nov., sp. nov.</title>
        <authorList>
            <person name="Spring S."/>
            <person name="Lunsdorf H."/>
            <person name="Fuchs B.M."/>
            <person name="Tindall B.J."/>
        </authorList>
    </citation>
    <scope>NUCLEOTIDE SEQUENCE [LARGE SCALE GENOMIC DNA]</scope>
    <source>
        <strain evidence="2">KT71</strain>
    </source>
</reference>
<feature type="transmembrane region" description="Helical" evidence="1">
    <location>
        <begin position="7"/>
        <end position="26"/>
    </location>
</feature>
<dbReference type="EMBL" id="AAOA02000002">
    <property type="protein sequence ID" value="EAQ98382.1"/>
    <property type="molecule type" value="Genomic_DNA"/>
</dbReference>
<name>A4A5T5_9GAMM</name>
<feature type="transmembrane region" description="Helical" evidence="1">
    <location>
        <begin position="32"/>
        <end position="49"/>
    </location>
</feature>
<sequence length="67" mass="7384">MRLPGFLKAYFLYVSAVILLGVVMTAPVTTEQLSIAFWLGLALCMLWGFRSGQHTPVPVEEATALTR</sequence>
<dbReference type="HOGENOM" id="CLU_2805078_0_0_6"/>
<keyword evidence="1" id="KW-0812">Transmembrane</keyword>
<evidence type="ECO:0000313" key="3">
    <source>
        <dbReference type="Proteomes" id="UP000019205"/>
    </source>
</evidence>
<keyword evidence="3" id="KW-1185">Reference proteome</keyword>
<proteinExistence type="predicted"/>
<evidence type="ECO:0000256" key="1">
    <source>
        <dbReference type="SAM" id="Phobius"/>
    </source>
</evidence>
<evidence type="ECO:0000313" key="2">
    <source>
        <dbReference type="EMBL" id="EAQ98382.1"/>
    </source>
</evidence>
<keyword evidence="1" id="KW-1133">Transmembrane helix</keyword>